<dbReference type="PATRIC" id="fig|1685127.3.peg.953"/>
<dbReference type="EMBL" id="LFWZ01000025">
    <property type="protein sequence ID" value="KON30645.1"/>
    <property type="molecule type" value="Genomic_DNA"/>
</dbReference>
<organism evidence="2 3">
    <name type="scientific">miscellaneous Crenarchaeota group-15 archaeon DG-45</name>
    <dbReference type="NCBI Taxonomy" id="1685127"/>
    <lineage>
        <taxon>Archaea</taxon>
        <taxon>Candidatus Bathyarchaeota</taxon>
        <taxon>MCG-15</taxon>
    </lineage>
</organism>
<accession>A0A0M0BQJ6</accession>
<dbReference type="Pfam" id="PF12225">
    <property type="entry name" value="DUF5981"/>
    <property type="match status" value="1"/>
</dbReference>
<dbReference type="Proteomes" id="UP000037210">
    <property type="component" value="Unassembled WGS sequence"/>
</dbReference>
<dbReference type="PANTHER" id="PTHR38755:SF1">
    <property type="entry name" value="METHYLENE-TETRAHYDROFOLATE REDUCTASE C-TERMINAL DOMAIN-CONTAINING PROTEIN"/>
    <property type="match status" value="1"/>
</dbReference>
<comment type="caution">
    <text evidence="2">The sequence shown here is derived from an EMBL/GenBank/DDBJ whole genome shotgun (WGS) entry which is preliminary data.</text>
</comment>
<evidence type="ECO:0000313" key="2">
    <source>
        <dbReference type="EMBL" id="KON30645.1"/>
    </source>
</evidence>
<name>A0A0M0BQJ6_9ARCH</name>
<evidence type="ECO:0000259" key="1">
    <source>
        <dbReference type="Pfam" id="PF12225"/>
    </source>
</evidence>
<dbReference type="PANTHER" id="PTHR38755">
    <property type="entry name" value="5,10-METHYLENETETRAHYDROFOLATE REDUCTASE"/>
    <property type="match status" value="1"/>
</dbReference>
<protein>
    <recommendedName>
        <fullName evidence="1">Methylene-tetrahydrofolate reductase C-terminal-like domain-containing protein</fullName>
    </recommendedName>
</protein>
<evidence type="ECO:0000313" key="3">
    <source>
        <dbReference type="Proteomes" id="UP000037210"/>
    </source>
</evidence>
<gene>
    <name evidence="2" type="ORF">AC482_03350</name>
</gene>
<dbReference type="InterPro" id="IPR022026">
    <property type="entry name" value="DUF5981"/>
</dbReference>
<reference evidence="2 3" key="1">
    <citation type="submission" date="2015-06" db="EMBL/GenBank/DDBJ databases">
        <title>New insights into the roles of widespread benthic archaea in carbon and nitrogen cycling.</title>
        <authorList>
            <person name="Lazar C.S."/>
            <person name="Baker B.J."/>
            <person name="Seitz K.W."/>
            <person name="Hyde A.S."/>
            <person name="Dick G.J."/>
            <person name="Hinrichs K.-U."/>
            <person name="Teske A.P."/>
        </authorList>
    </citation>
    <scope>NUCLEOTIDE SEQUENCE [LARGE SCALE GENOMIC DNA]</scope>
    <source>
        <strain evidence="2">DG-45</strain>
    </source>
</reference>
<proteinExistence type="predicted"/>
<dbReference type="AlphaFoldDB" id="A0A0M0BQJ6"/>
<sequence>MIITKQKTAEKIEEITEPFGKLFIVGCGTCATSCQTGGEEEVAEMARRLGEKVVGTAMVEEPCDLRINRRDLRDHRDELSEADAILVLACGVGVQAVGDFTGGIVLPGLDTCFIGETERIGKFYDRCSACGDCILDETGGICPINRCAKSLLNGPCGGQVKGKCEVGEYKDDCAWVLIWERLKEQDRLDLFMKFRPPRDHSQKILLSEVVFK</sequence>
<feature type="domain" description="Methylene-tetrahydrofolate reductase C-terminal-like" evidence="1">
    <location>
        <begin position="107"/>
        <end position="200"/>
    </location>
</feature>